<dbReference type="EMBL" id="CP134185">
    <property type="protein sequence ID" value="WPA98845.1"/>
    <property type="molecule type" value="Genomic_DNA"/>
</dbReference>
<name>A0A2G5I1R0_CERBT</name>
<protein>
    <recommendedName>
        <fullName evidence="1">BTB domain-containing protein</fullName>
    </recommendedName>
</protein>
<keyword evidence="5" id="KW-1185">Reference proteome</keyword>
<accession>A0A2G5I1R0</accession>
<reference evidence="3 5" key="2">
    <citation type="submission" date="2023-09" db="EMBL/GenBank/DDBJ databases">
        <title>Complete-Gapless Cercospora beticola genome.</title>
        <authorList>
            <person name="Wyatt N.A."/>
            <person name="Spanner R.E."/>
            <person name="Bolton M.D."/>
        </authorList>
    </citation>
    <scope>NUCLEOTIDE SEQUENCE [LARGE SCALE GENOMIC DNA]</scope>
    <source>
        <strain evidence="3">Cb09-40</strain>
    </source>
</reference>
<evidence type="ECO:0000313" key="2">
    <source>
        <dbReference type="EMBL" id="PIA98463.1"/>
    </source>
</evidence>
<evidence type="ECO:0000259" key="1">
    <source>
        <dbReference type="PROSITE" id="PS50097"/>
    </source>
</evidence>
<dbReference type="InterPro" id="IPR011333">
    <property type="entry name" value="SKP1/BTB/POZ_sf"/>
</dbReference>
<dbReference type="AlphaFoldDB" id="A0A2G5I1R0"/>
<feature type="domain" description="BTB" evidence="1">
    <location>
        <begin position="12"/>
        <end position="89"/>
    </location>
</feature>
<dbReference type="CDD" id="cd18186">
    <property type="entry name" value="BTB_POZ_ZBTB_KLHL-like"/>
    <property type="match status" value="1"/>
</dbReference>
<dbReference type="Proteomes" id="UP000230605">
    <property type="component" value="Chromosome 2"/>
</dbReference>
<dbReference type="InterPro" id="IPR000210">
    <property type="entry name" value="BTB/POZ_dom"/>
</dbReference>
<dbReference type="OrthoDB" id="5275938at2759"/>
<reference evidence="2 4" key="1">
    <citation type="submission" date="2015-10" db="EMBL/GenBank/DDBJ databases">
        <title>The cercosporin biosynthetic gene cluster was horizontally transferred to several fungal lineages and shown to be expanded in Cercospora beticola based on microsynteny with recipient genomes.</title>
        <authorList>
            <person name="De Jonge R."/>
            <person name="Ebert M.K."/>
            <person name="Suttle J.C."/>
            <person name="Jurick Ii W.M."/>
            <person name="Secor G.A."/>
            <person name="Thomma B.P."/>
            <person name="Van De Peer Y."/>
            <person name="Bolton M.D."/>
        </authorList>
    </citation>
    <scope>NUCLEOTIDE SEQUENCE [LARGE SCALE GENOMIC DNA]</scope>
    <source>
        <strain evidence="2 4">09-40</strain>
    </source>
</reference>
<evidence type="ECO:0000313" key="4">
    <source>
        <dbReference type="Proteomes" id="UP000230605"/>
    </source>
</evidence>
<dbReference type="SMART" id="SM00225">
    <property type="entry name" value="BTB"/>
    <property type="match status" value="1"/>
</dbReference>
<dbReference type="Gene3D" id="3.30.710.10">
    <property type="entry name" value="Potassium Channel Kv1.1, Chain A"/>
    <property type="match status" value="1"/>
</dbReference>
<evidence type="ECO:0000313" key="5">
    <source>
        <dbReference type="Proteomes" id="UP001302367"/>
    </source>
</evidence>
<evidence type="ECO:0000313" key="3">
    <source>
        <dbReference type="EMBL" id="WPA98845.1"/>
    </source>
</evidence>
<sequence length="335" mass="37226">MADSVVDIDPDGDVVLVCGSADKTKRLRVSSKVLSLASPVFKTMLGPDFKEGKRLSKHGSLNLPLPDDDGEDMTIICNILHFRHSKLPRQLDTIKLQDISVLADKYSCTMALGPIVEHWVEELRKDCSDAVRVILICASFRLHLPLMFGELGREHILRYNGKCTLVGDRPEQEVLQKLFDAMNVEALNARGKIAKFVDTMMVMHCDTDSTHGSNCPRALDYVVGFLRTLRRAELWPMHTTSDHTLESLLSKMRSVNWQQVELSTRTCGHSSWTDTCFCSSGMSSTNPTLNGIFTSRADKIVKEIPELCLGCALEGATWKKADCDHPQGSSSPFGI</sequence>
<dbReference type="SUPFAM" id="SSF54695">
    <property type="entry name" value="POZ domain"/>
    <property type="match status" value="1"/>
</dbReference>
<dbReference type="Pfam" id="PF00651">
    <property type="entry name" value="BTB"/>
    <property type="match status" value="1"/>
</dbReference>
<dbReference type="EMBL" id="LKMD01000102">
    <property type="protein sequence ID" value="PIA98463.1"/>
    <property type="molecule type" value="Genomic_DNA"/>
</dbReference>
<dbReference type="PROSITE" id="PS50097">
    <property type="entry name" value="BTB"/>
    <property type="match status" value="1"/>
</dbReference>
<gene>
    <name evidence="2" type="ORF">CB0940_06230</name>
    <name evidence="3" type="ORF">RHO25_003458</name>
</gene>
<dbReference type="Proteomes" id="UP001302367">
    <property type="component" value="Chromosome 2"/>
</dbReference>
<organism evidence="2 4">
    <name type="scientific">Cercospora beticola</name>
    <name type="common">Sugarbeet leaf spot fungus</name>
    <dbReference type="NCBI Taxonomy" id="122368"/>
    <lineage>
        <taxon>Eukaryota</taxon>
        <taxon>Fungi</taxon>
        <taxon>Dikarya</taxon>
        <taxon>Ascomycota</taxon>
        <taxon>Pezizomycotina</taxon>
        <taxon>Dothideomycetes</taxon>
        <taxon>Dothideomycetidae</taxon>
        <taxon>Mycosphaerellales</taxon>
        <taxon>Mycosphaerellaceae</taxon>
        <taxon>Cercospora</taxon>
    </lineage>
</organism>
<proteinExistence type="predicted"/>